<sequence length="91" mass="9657">MSQTEFQRFVTAMQATPALAETYSTAATPADLAGRLRADGYDVTEAEVQDGLRQAAASTGELSDEQLDGVAGGFLPPGFYESLRAALSRRL</sequence>
<evidence type="ECO:0000313" key="2">
    <source>
        <dbReference type="EMBL" id="RJF78453.1"/>
    </source>
</evidence>
<dbReference type="InterPro" id="IPR022516">
    <property type="entry name" value="CHP03798_Ocin"/>
</dbReference>
<dbReference type="NCBIfam" id="TIGR03798">
    <property type="entry name" value="leader_Nif11"/>
    <property type="match status" value="1"/>
</dbReference>
<feature type="domain" description="Nif11" evidence="1">
    <location>
        <begin position="1"/>
        <end position="47"/>
    </location>
</feature>
<proteinExistence type="predicted"/>
<dbReference type="Pfam" id="PF07862">
    <property type="entry name" value="Nif11"/>
    <property type="match status" value="1"/>
</dbReference>
<dbReference type="InterPro" id="IPR012903">
    <property type="entry name" value="Nif11"/>
</dbReference>
<organism evidence="2 3">
    <name type="scientific">Azospirillum cavernae</name>
    <dbReference type="NCBI Taxonomy" id="2320860"/>
    <lineage>
        <taxon>Bacteria</taxon>
        <taxon>Pseudomonadati</taxon>
        <taxon>Pseudomonadota</taxon>
        <taxon>Alphaproteobacteria</taxon>
        <taxon>Rhodospirillales</taxon>
        <taxon>Azospirillaceae</taxon>
        <taxon>Azospirillum</taxon>
    </lineage>
</organism>
<gene>
    <name evidence="2" type="ORF">D3877_25550</name>
</gene>
<keyword evidence="3" id="KW-1185">Reference proteome</keyword>
<evidence type="ECO:0000259" key="1">
    <source>
        <dbReference type="Pfam" id="PF07862"/>
    </source>
</evidence>
<protein>
    <submittedName>
        <fullName evidence="2">Nif11-like leader peptide family natural product</fullName>
    </submittedName>
</protein>
<dbReference type="RefSeq" id="WP_119833588.1">
    <property type="nucleotide sequence ID" value="NZ_QYUL01000004.1"/>
</dbReference>
<reference evidence="2 3" key="1">
    <citation type="submission" date="2018-09" db="EMBL/GenBank/DDBJ databases">
        <authorList>
            <person name="Zhu H."/>
        </authorList>
    </citation>
    <scope>NUCLEOTIDE SEQUENCE [LARGE SCALE GENOMIC DNA]</scope>
    <source>
        <strain evidence="2 3">K2W22B-5</strain>
    </source>
</reference>
<dbReference type="AlphaFoldDB" id="A0A418VQB4"/>
<dbReference type="OrthoDB" id="7309809at2"/>
<evidence type="ECO:0000313" key="3">
    <source>
        <dbReference type="Proteomes" id="UP000283458"/>
    </source>
</evidence>
<name>A0A418VQB4_9PROT</name>
<comment type="caution">
    <text evidence="2">The sequence shown here is derived from an EMBL/GenBank/DDBJ whole genome shotgun (WGS) entry which is preliminary data.</text>
</comment>
<dbReference type="EMBL" id="QYUL01000004">
    <property type="protein sequence ID" value="RJF78453.1"/>
    <property type="molecule type" value="Genomic_DNA"/>
</dbReference>
<dbReference type="Proteomes" id="UP000283458">
    <property type="component" value="Unassembled WGS sequence"/>
</dbReference>
<accession>A0A418VQB4</accession>